<dbReference type="EMBL" id="BMXF01000004">
    <property type="protein sequence ID" value="GHB81092.1"/>
    <property type="molecule type" value="Genomic_DNA"/>
</dbReference>
<reference evidence="2 3" key="1">
    <citation type="journal article" date="2014" name="Int. J. Syst. Evol. Microbiol.">
        <title>Complete genome sequence of Corynebacterium casei LMG S-19264T (=DSM 44701T), isolated from a smear-ripened cheese.</title>
        <authorList>
            <consortium name="US DOE Joint Genome Institute (JGI-PGF)"/>
            <person name="Walter F."/>
            <person name="Albersmeier A."/>
            <person name="Kalinowski J."/>
            <person name="Ruckert C."/>
        </authorList>
    </citation>
    <scope>NUCLEOTIDE SEQUENCE [LARGE SCALE GENOMIC DNA]</scope>
    <source>
        <strain evidence="2 3">KCTC 12866</strain>
    </source>
</reference>
<organism evidence="2 3">
    <name type="scientific">Persicitalea jodogahamensis</name>
    <dbReference type="NCBI Taxonomy" id="402147"/>
    <lineage>
        <taxon>Bacteria</taxon>
        <taxon>Pseudomonadati</taxon>
        <taxon>Bacteroidota</taxon>
        <taxon>Cytophagia</taxon>
        <taxon>Cytophagales</taxon>
        <taxon>Spirosomataceae</taxon>
        <taxon>Persicitalea</taxon>
    </lineage>
</organism>
<accession>A0A8J3DDT6</accession>
<comment type="caution">
    <text evidence="2">The sequence shown here is derived from an EMBL/GenBank/DDBJ whole genome shotgun (WGS) entry which is preliminary data.</text>
</comment>
<name>A0A8J3DDT6_9BACT</name>
<evidence type="ECO:0000313" key="3">
    <source>
        <dbReference type="Proteomes" id="UP000598271"/>
    </source>
</evidence>
<keyword evidence="3" id="KW-1185">Reference proteome</keyword>
<dbReference type="Proteomes" id="UP000598271">
    <property type="component" value="Unassembled WGS sequence"/>
</dbReference>
<evidence type="ECO:0000256" key="1">
    <source>
        <dbReference type="SAM" id="SignalP"/>
    </source>
</evidence>
<protein>
    <recommendedName>
        <fullName evidence="4">Collagen-like protein</fullName>
    </recommendedName>
</protein>
<gene>
    <name evidence="2" type="ORF">GCM10007390_39740</name>
</gene>
<proteinExistence type="predicted"/>
<evidence type="ECO:0008006" key="4">
    <source>
        <dbReference type="Google" id="ProtNLM"/>
    </source>
</evidence>
<feature type="chain" id="PRO_5035278299" description="Collagen-like protein" evidence="1">
    <location>
        <begin position="32"/>
        <end position="195"/>
    </location>
</feature>
<dbReference type="Gene3D" id="1.20.5.320">
    <property type="entry name" value="6-Phosphogluconate Dehydrogenase, domain 3"/>
    <property type="match status" value="1"/>
</dbReference>
<sequence length="195" mass="21553">MNKYYKIRKIQNAWSLSLLAIVMICLGSCSGTEGPAGPVGPAGPQGPVGTAGPQGPAGSANVLYSNWTKAGTWIKTNQFGTDRFYFDITNVNRLTQAVLDQGVVLMYAKLETENNQVRQLPIRVYALFTEDIIDFTLTVNRIRVWSVPVRGPQTPIQPSPNHEFRYVIIPGGQAGRISYEKLTYAEAKDMFQIPD</sequence>
<evidence type="ECO:0000313" key="2">
    <source>
        <dbReference type="EMBL" id="GHB81092.1"/>
    </source>
</evidence>
<keyword evidence="1" id="KW-0732">Signal</keyword>
<dbReference type="AlphaFoldDB" id="A0A8J3DDT6"/>
<feature type="signal peptide" evidence="1">
    <location>
        <begin position="1"/>
        <end position="31"/>
    </location>
</feature>
<dbReference type="RefSeq" id="WP_189566479.1">
    <property type="nucleotide sequence ID" value="NZ_BMXF01000004.1"/>
</dbReference>